<evidence type="ECO:0000313" key="3">
    <source>
        <dbReference type="Proteomes" id="UP000662857"/>
    </source>
</evidence>
<dbReference type="EMBL" id="CP070499">
    <property type="protein sequence ID" value="QSB14727.1"/>
    <property type="molecule type" value="Genomic_DNA"/>
</dbReference>
<protein>
    <submittedName>
        <fullName evidence="2">Uncharacterized protein</fullName>
    </submittedName>
</protein>
<reference evidence="2" key="1">
    <citation type="submission" date="2021-02" db="EMBL/GenBank/DDBJ databases">
        <title>Natrosporangium hydrolyticum gen. nov., sp. nov, a haloalkaliphilic actinobacterium from a soda solonchak soil.</title>
        <authorList>
            <person name="Sorokin D.Y."/>
            <person name="Khijniak T.V."/>
            <person name="Zakharycheva A.P."/>
            <person name="Boueva O.V."/>
            <person name="Ariskina E.V."/>
            <person name="Hahnke R.L."/>
            <person name="Bunk B."/>
            <person name="Sproer C."/>
            <person name="Schumann P."/>
            <person name="Evtushenko L.I."/>
            <person name="Kublanov I.V."/>
        </authorList>
    </citation>
    <scope>NUCLEOTIDE SEQUENCE</scope>
    <source>
        <strain evidence="2">DSM 106523</strain>
    </source>
</reference>
<dbReference type="KEGG" id="nhy:JQS43_25290"/>
<accession>A0A895YAF5</accession>
<dbReference type="RefSeq" id="WP_239676880.1">
    <property type="nucleotide sequence ID" value="NZ_CP070499.1"/>
</dbReference>
<evidence type="ECO:0000313" key="2">
    <source>
        <dbReference type="EMBL" id="QSB14727.1"/>
    </source>
</evidence>
<proteinExistence type="predicted"/>
<name>A0A895YAF5_9ACTN</name>
<sequence length="100" mass="9718">MATMSTGLTGSRYLAAVLLLALLSTVPTLLVVAVGAAALDPATTSDHPPAPDPFVTYRPAPVPAVGVTPTGDPAPPASPASGLTVGPVACGNDAKVGCGW</sequence>
<organism evidence="2 3">
    <name type="scientific">Natronosporangium hydrolyticum</name>
    <dbReference type="NCBI Taxonomy" id="2811111"/>
    <lineage>
        <taxon>Bacteria</taxon>
        <taxon>Bacillati</taxon>
        <taxon>Actinomycetota</taxon>
        <taxon>Actinomycetes</taxon>
        <taxon>Micromonosporales</taxon>
        <taxon>Micromonosporaceae</taxon>
        <taxon>Natronosporangium</taxon>
    </lineage>
</organism>
<dbReference type="AlphaFoldDB" id="A0A895YAF5"/>
<gene>
    <name evidence="2" type="ORF">JQS43_25290</name>
</gene>
<feature type="region of interest" description="Disordered" evidence="1">
    <location>
        <begin position="65"/>
        <end position="84"/>
    </location>
</feature>
<evidence type="ECO:0000256" key="1">
    <source>
        <dbReference type="SAM" id="MobiDB-lite"/>
    </source>
</evidence>
<keyword evidence="3" id="KW-1185">Reference proteome</keyword>
<dbReference type="Proteomes" id="UP000662857">
    <property type="component" value="Chromosome"/>
</dbReference>